<feature type="region of interest" description="Disordered" evidence="11">
    <location>
        <begin position="22"/>
        <end position="44"/>
    </location>
</feature>
<evidence type="ECO:0000256" key="4">
    <source>
        <dbReference type="ARBA" id="ARBA00006564"/>
    </source>
</evidence>
<evidence type="ECO:0000256" key="6">
    <source>
        <dbReference type="ARBA" id="ARBA00022454"/>
    </source>
</evidence>
<dbReference type="GO" id="GO:0003677">
    <property type="term" value="F:DNA binding"/>
    <property type="evidence" value="ECO:0007669"/>
    <property type="project" value="UniProtKB-KW"/>
</dbReference>
<reference evidence="14" key="2">
    <citation type="submission" date="2019-09" db="UniProtKB">
        <authorList>
            <consortium name="WormBaseParasite"/>
        </authorList>
    </citation>
    <scope>IDENTIFICATION</scope>
</reference>
<evidence type="ECO:0000256" key="7">
    <source>
        <dbReference type="ARBA" id="ARBA00023125"/>
    </source>
</evidence>
<dbReference type="SMART" id="SM00417">
    <property type="entry name" value="H4"/>
    <property type="match status" value="1"/>
</dbReference>
<comment type="function">
    <text evidence="1 10">Core component of nucleosome. Nucleosomes wrap and compact DNA into chromatin, limiting DNA accessibility to the cellular machineries which require DNA as a template. Histones thereby play a central role in transcription regulation, DNA repair, DNA replication and chromosomal stability. DNA accessibility is regulated via a complex set of post-translational modifications of histones, also called histone code, and nucleosome remodeling.</text>
</comment>
<dbReference type="EMBL" id="UZAH01033163">
    <property type="protein sequence ID" value="VDP26831.1"/>
    <property type="molecule type" value="Genomic_DNA"/>
</dbReference>
<sequence length="172" mass="18962">MREPDVLIAGPLDHISFANATQPSRRLSEQSKGGEGLGKREAKRHRKVLRDNIQGIIIPAIRRLARRGGVKRTSGLIYEETSGVVKVFLENVIHDAVIVFRAAARSRRRATAAAAPAALLAIVTHSEATPFAGVHFTANVRRTTPVRWTGIVVAYSLRETVARGYNEYTLVW</sequence>
<name>A0A183GGK5_HELPZ</name>
<keyword evidence="6 10" id="KW-0158">Chromosome</keyword>
<evidence type="ECO:0000256" key="1">
    <source>
        <dbReference type="ARBA" id="ARBA00002001"/>
    </source>
</evidence>
<dbReference type="OrthoDB" id="9948295at2759"/>
<gene>
    <name evidence="12" type="ORF">HPBE_LOCUS21607</name>
</gene>
<keyword evidence="7 10" id="KW-0238">DNA-binding</keyword>
<comment type="similarity">
    <text evidence="4 10">Belongs to the histone H4 family.</text>
</comment>
<keyword evidence="8 10" id="KW-0539">Nucleus</keyword>
<reference evidence="12 13" key="1">
    <citation type="submission" date="2018-11" db="EMBL/GenBank/DDBJ databases">
        <authorList>
            <consortium name="Pathogen Informatics"/>
        </authorList>
    </citation>
    <scope>NUCLEOTIDE SEQUENCE [LARGE SCALE GENOMIC DNA]</scope>
</reference>
<dbReference type="Proteomes" id="UP000050761">
    <property type="component" value="Unassembled WGS sequence"/>
</dbReference>
<dbReference type="SUPFAM" id="SSF47113">
    <property type="entry name" value="Histone-fold"/>
    <property type="match status" value="1"/>
</dbReference>
<evidence type="ECO:0000256" key="5">
    <source>
        <dbReference type="ARBA" id="ARBA00020836"/>
    </source>
</evidence>
<dbReference type="InterPro" id="IPR001951">
    <property type="entry name" value="Histone_H4"/>
</dbReference>
<comment type="subcellular location">
    <subcellularLocation>
        <location evidence="3">Chromosome</location>
    </subcellularLocation>
    <subcellularLocation>
        <location evidence="2">Nucleus</location>
    </subcellularLocation>
</comment>
<organism evidence="13 14">
    <name type="scientific">Heligmosomoides polygyrus</name>
    <name type="common">Parasitic roundworm</name>
    <dbReference type="NCBI Taxonomy" id="6339"/>
    <lineage>
        <taxon>Eukaryota</taxon>
        <taxon>Metazoa</taxon>
        <taxon>Ecdysozoa</taxon>
        <taxon>Nematoda</taxon>
        <taxon>Chromadorea</taxon>
        <taxon>Rhabditida</taxon>
        <taxon>Rhabditina</taxon>
        <taxon>Rhabditomorpha</taxon>
        <taxon>Strongyloidea</taxon>
        <taxon>Heligmosomidae</taxon>
        <taxon>Heligmosomoides</taxon>
    </lineage>
</organism>
<dbReference type="PANTHER" id="PTHR10484">
    <property type="entry name" value="HISTONE H4"/>
    <property type="match status" value="1"/>
</dbReference>
<evidence type="ECO:0000256" key="10">
    <source>
        <dbReference type="RuleBase" id="RU000528"/>
    </source>
</evidence>
<evidence type="ECO:0000313" key="12">
    <source>
        <dbReference type="EMBL" id="VDP26831.1"/>
    </source>
</evidence>
<dbReference type="GO" id="GO:0046982">
    <property type="term" value="F:protein heterodimerization activity"/>
    <property type="evidence" value="ECO:0007669"/>
    <property type="project" value="InterPro"/>
</dbReference>
<dbReference type="GO" id="GO:0000786">
    <property type="term" value="C:nucleosome"/>
    <property type="evidence" value="ECO:0007669"/>
    <property type="project" value="UniProtKB-KW"/>
</dbReference>
<accession>A0A183GGK5</accession>
<dbReference type="GO" id="GO:0030527">
    <property type="term" value="F:structural constituent of chromatin"/>
    <property type="evidence" value="ECO:0007669"/>
    <property type="project" value="InterPro"/>
</dbReference>
<protein>
    <recommendedName>
        <fullName evidence="5 10">Histone H4</fullName>
    </recommendedName>
</protein>
<dbReference type="AlphaFoldDB" id="A0A183GGK5"/>
<evidence type="ECO:0000313" key="14">
    <source>
        <dbReference type="WBParaSite" id="HPBE_0002160801-mRNA-1"/>
    </source>
</evidence>
<dbReference type="WBParaSite" id="HPBE_0002160801-mRNA-1">
    <property type="protein sequence ID" value="HPBE_0002160801-mRNA-1"/>
    <property type="gene ID" value="HPBE_0002160801"/>
</dbReference>
<evidence type="ECO:0000256" key="8">
    <source>
        <dbReference type="ARBA" id="ARBA00023242"/>
    </source>
</evidence>
<comment type="subunit">
    <text evidence="10">The nucleosome is a histone octamer containing two molecules each of H2A, H2B, H3 and H4 assembled in one H3-H4 heterotetramer and two H2A-H2B heterodimers. The octamer wraps approximately 147 bp of DNA.</text>
</comment>
<evidence type="ECO:0000256" key="3">
    <source>
        <dbReference type="ARBA" id="ARBA00004286"/>
    </source>
</evidence>
<accession>A0A3P8C161</accession>
<evidence type="ECO:0000256" key="2">
    <source>
        <dbReference type="ARBA" id="ARBA00004123"/>
    </source>
</evidence>
<evidence type="ECO:0000313" key="13">
    <source>
        <dbReference type="Proteomes" id="UP000050761"/>
    </source>
</evidence>
<dbReference type="GO" id="GO:0005634">
    <property type="term" value="C:nucleus"/>
    <property type="evidence" value="ECO:0007669"/>
    <property type="project" value="UniProtKB-SubCell"/>
</dbReference>
<evidence type="ECO:0000256" key="9">
    <source>
        <dbReference type="ARBA" id="ARBA00023269"/>
    </source>
</evidence>
<dbReference type="CDD" id="cd22912">
    <property type="entry name" value="HFD_H4"/>
    <property type="match status" value="1"/>
</dbReference>
<evidence type="ECO:0000256" key="11">
    <source>
        <dbReference type="SAM" id="MobiDB-lite"/>
    </source>
</evidence>
<keyword evidence="9 10" id="KW-0544">Nucleosome core</keyword>
<keyword evidence="13" id="KW-1185">Reference proteome</keyword>
<dbReference type="InterPro" id="IPR009072">
    <property type="entry name" value="Histone-fold"/>
</dbReference>
<proteinExistence type="inferred from homology"/>
<dbReference type="Gene3D" id="1.10.20.10">
    <property type="entry name" value="Histone, subunit A"/>
    <property type="match status" value="1"/>
</dbReference>
<dbReference type="PRINTS" id="PR00623">
    <property type="entry name" value="HISTONEH4"/>
</dbReference>